<dbReference type="RefSeq" id="WP_126582056.1">
    <property type="nucleotide sequence ID" value="NZ_BIFR01000002.1"/>
</dbReference>
<dbReference type="Proteomes" id="UP000287352">
    <property type="component" value="Unassembled WGS sequence"/>
</dbReference>
<evidence type="ECO:0000256" key="1">
    <source>
        <dbReference type="ARBA" id="ARBA00022553"/>
    </source>
</evidence>
<dbReference type="PANTHER" id="PTHR44591:SF3">
    <property type="entry name" value="RESPONSE REGULATORY DOMAIN-CONTAINING PROTEIN"/>
    <property type="match status" value="1"/>
</dbReference>
<dbReference type="PANTHER" id="PTHR44591">
    <property type="entry name" value="STRESS RESPONSE REGULATOR PROTEIN 1"/>
    <property type="match status" value="1"/>
</dbReference>
<name>A0A402A626_9CHLR</name>
<dbReference type="EMBL" id="BIFR01000002">
    <property type="protein sequence ID" value="GCE14486.1"/>
    <property type="molecule type" value="Genomic_DNA"/>
</dbReference>
<dbReference type="InterPro" id="IPR011006">
    <property type="entry name" value="CheY-like_superfamily"/>
</dbReference>
<dbReference type="AlphaFoldDB" id="A0A402A626"/>
<gene>
    <name evidence="4" type="ORF">KTT_43450</name>
</gene>
<sequence length="118" mass="13307">MKNKVLVADDDTGILEAMQMILEDAGYEVITARDGLTVQNMQHNLPDILLLDVWMSGMDGTDICRYLKSQAQTKHIPIILCSANKDTQKLARECGADDFLAKPFEMMDLLDKVEKYAR</sequence>
<dbReference type="InterPro" id="IPR001789">
    <property type="entry name" value="Sig_transdc_resp-reg_receiver"/>
</dbReference>
<dbReference type="GO" id="GO:0000160">
    <property type="term" value="P:phosphorelay signal transduction system"/>
    <property type="evidence" value="ECO:0007669"/>
    <property type="project" value="InterPro"/>
</dbReference>
<organism evidence="4 5">
    <name type="scientific">Tengunoibacter tsumagoiensis</name>
    <dbReference type="NCBI Taxonomy" id="2014871"/>
    <lineage>
        <taxon>Bacteria</taxon>
        <taxon>Bacillati</taxon>
        <taxon>Chloroflexota</taxon>
        <taxon>Ktedonobacteria</taxon>
        <taxon>Ktedonobacterales</taxon>
        <taxon>Dictyobacteraceae</taxon>
        <taxon>Tengunoibacter</taxon>
    </lineage>
</organism>
<dbReference type="Gene3D" id="3.40.50.2300">
    <property type="match status" value="1"/>
</dbReference>
<feature type="domain" description="Response regulatory" evidence="3">
    <location>
        <begin position="4"/>
        <end position="117"/>
    </location>
</feature>
<evidence type="ECO:0000313" key="4">
    <source>
        <dbReference type="EMBL" id="GCE14486.1"/>
    </source>
</evidence>
<dbReference type="PROSITE" id="PS50110">
    <property type="entry name" value="RESPONSE_REGULATORY"/>
    <property type="match status" value="1"/>
</dbReference>
<dbReference type="SMART" id="SM00448">
    <property type="entry name" value="REC"/>
    <property type="match status" value="1"/>
</dbReference>
<comment type="caution">
    <text evidence="4">The sequence shown here is derived from an EMBL/GenBank/DDBJ whole genome shotgun (WGS) entry which is preliminary data.</text>
</comment>
<keyword evidence="5" id="KW-1185">Reference proteome</keyword>
<dbReference type="SUPFAM" id="SSF52172">
    <property type="entry name" value="CheY-like"/>
    <property type="match status" value="1"/>
</dbReference>
<keyword evidence="1 2" id="KW-0597">Phosphoprotein</keyword>
<evidence type="ECO:0000259" key="3">
    <source>
        <dbReference type="PROSITE" id="PS50110"/>
    </source>
</evidence>
<reference evidence="5" key="1">
    <citation type="submission" date="2018-12" db="EMBL/GenBank/DDBJ databases">
        <title>Tengunoibacter tsumagoiensis gen. nov., sp. nov., Dictyobacter kobayashii sp. nov., D. alpinus sp. nov., and D. joshuensis sp. nov. and description of Dictyobacteraceae fam. nov. within the order Ktedonobacterales isolated from Tengu-no-mugimeshi.</title>
        <authorList>
            <person name="Wang C.M."/>
            <person name="Zheng Y."/>
            <person name="Sakai Y."/>
            <person name="Toyoda A."/>
            <person name="Minakuchi Y."/>
            <person name="Abe K."/>
            <person name="Yokota A."/>
            <person name="Yabe S."/>
        </authorList>
    </citation>
    <scope>NUCLEOTIDE SEQUENCE [LARGE SCALE GENOMIC DNA]</scope>
    <source>
        <strain evidence="5">Uno3</strain>
    </source>
</reference>
<dbReference type="OrthoDB" id="161747at2"/>
<evidence type="ECO:0000256" key="2">
    <source>
        <dbReference type="PROSITE-ProRule" id="PRU00169"/>
    </source>
</evidence>
<evidence type="ECO:0000313" key="5">
    <source>
        <dbReference type="Proteomes" id="UP000287352"/>
    </source>
</evidence>
<accession>A0A402A626</accession>
<proteinExistence type="predicted"/>
<dbReference type="Pfam" id="PF00072">
    <property type="entry name" value="Response_reg"/>
    <property type="match status" value="1"/>
</dbReference>
<feature type="modified residue" description="4-aspartylphosphate" evidence="2">
    <location>
        <position position="52"/>
    </location>
</feature>
<dbReference type="InterPro" id="IPR050595">
    <property type="entry name" value="Bact_response_regulator"/>
</dbReference>
<protein>
    <recommendedName>
        <fullName evidence="3">Response regulatory domain-containing protein</fullName>
    </recommendedName>
</protein>